<feature type="compositionally biased region" description="Pro residues" evidence="1">
    <location>
        <begin position="108"/>
        <end position="117"/>
    </location>
</feature>
<evidence type="ECO:0000256" key="2">
    <source>
        <dbReference type="SAM" id="Phobius"/>
    </source>
</evidence>
<dbReference type="EMBL" id="MGGL01000009">
    <property type="protein sequence ID" value="OGM26799.1"/>
    <property type="molecule type" value="Genomic_DNA"/>
</dbReference>
<evidence type="ECO:0000256" key="1">
    <source>
        <dbReference type="SAM" id="MobiDB-lite"/>
    </source>
</evidence>
<feature type="region of interest" description="Disordered" evidence="1">
    <location>
        <begin position="332"/>
        <end position="361"/>
    </location>
</feature>
<keyword evidence="2" id="KW-0472">Membrane</keyword>
<dbReference type="AlphaFoldDB" id="A0A1F7YIT3"/>
<feature type="transmembrane region" description="Helical" evidence="2">
    <location>
        <begin position="143"/>
        <end position="163"/>
    </location>
</feature>
<protein>
    <submittedName>
        <fullName evidence="3">Uncharacterized protein</fullName>
    </submittedName>
</protein>
<keyword evidence="2" id="KW-0812">Transmembrane</keyword>
<sequence length="361" mass="38908">MKPADPTRTNPSGPTGSVFPSSNDLTSQQQTPTQNITEPQPVEPIIKPNITVPEQPEPNQPTAPVFPQFQNTPPSMPAATYSNPFETVTPPVTPPQPTVPITNQASPMDPPPSPPSVGPSIQDTTPNLNEVITPRRSRSKLPILLILGILILLVAGGVGYLAYQNMQLKNKVTQTPLTQVATPTPDIYTNLKTFRSNIIPVEFKVPSDWEVSESQNQELGNQKIISVKSLDFAYEGSAISKGFEFRVGPMNDLTQKYDAFEEFTAEENKDGKNDLVVLNGIKWLKNGSSAKTLIDRTPVPVALYTGTSQANVGVILFNKILSSFRIVSQVTQSTPSASPSPNLTGPTTSPTATPAVSVDNL</sequence>
<dbReference type="Proteomes" id="UP000179221">
    <property type="component" value="Unassembled WGS sequence"/>
</dbReference>
<evidence type="ECO:0000313" key="4">
    <source>
        <dbReference type="Proteomes" id="UP000179221"/>
    </source>
</evidence>
<evidence type="ECO:0000313" key="3">
    <source>
        <dbReference type="EMBL" id="OGM26799.1"/>
    </source>
</evidence>
<proteinExistence type="predicted"/>
<feature type="compositionally biased region" description="Low complexity" evidence="1">
    <location>
        <begin position="346"/>
        <end position="361"/>
    </location>
</feature>
<name>A0A1F7YIT3_9BACT</name>
<feature type="compositionally biased region" description="Polar residues" evidence="1">
    <location>
        <begin position="7"/>
        <end position="38"/>
    </location>
</feature>
<feature type="compositionally biased region" description="Polar residues" evidence="1">
    <location>
        <begin position="332"/>
        <end position="345"/>
    </location>
</feature>
<reference evidence="3 4" key="1">
    <citation type="journal article" date="2016" name="Nat. Commun.">
        <title>Thousands of microbial genomes shed light on interconnected biogeochemical processes in an aquifer system.</title>
        <authorList>
            <person name="Anantharaman K."/>
            <person name="Brown C.T."/>
            <person name="Hug L.A."/>
            <person name="Sharon I."/>
            <person name="Castelle C.J."/>
            <person name="Probst A.J."/>
            <person name="Thomas B.C."/>
            <person name="Singh A."/>
            <person name="Wilkins M.J."/>
            <person name="Karaoz U."/>
            <person name="Brodie E.L."/>
            <person name="Williams K.H."/>
            <person name="Hubbard S.S."/>
            <person name="Banfield J.F."/>
        </authorList>
    </citation>
    <scope>NUCLEOTIDE SEQUENCE [LARGE SCALE GENOMIC DNA]</scope>
</reference>
<accession>A0A1F7YIT3</accession>
<keyword evidence="2" id="KW-1133">Transmembrane helix</keyword>
<comment type="caution">
    <text evidence="3">The sequence shown here is derived from an EMBL/GenBank/DDBJ whole genome shotgun (WGS) entry which is preliminary data.</text>
</comment>
<feature type="region of interest" description="Disordered" evidence="1">
    <location>
        <begin position="93"/>
        <end position="119"/>
    </location>
</feature>
<gene>
    <name evidence="3" type="ORF">A2628_04570</name>
</gene>
<feature type="region of interest" description="Disordered" evidence="1">
    <location>
        <begin position="1"/>
        <end position="72"/>
    </location>
</feature>
<organism evidence="3 4">
    <name type="scientific">Candidatus Woesebacteria bacterium RIFCSPHIGHO2_01_FULL_40_22</name>
    <dbReference type="NCBI Taxonomy" id="1802499"/>
    <lineage>
        <taxon>Bacteria</taxon>
        <taxon>Candidatus Woeseibacteriota</taxon>
    </lineage>
</organism>